<comment type="cofactor">
    <cofactor evidence="2">
        <name>NAD(+)</name>
        <dbReference type="ChEBI" id="CHEBI:57540"/>
    </cofactor>
</comment>
<keyword evidence="7" id="KW-0520">NAD</keyword>
<proteinExistence type="inferred from homology"/>
<evidence type="ECO:0000256" key="9">
    <source>
        <dbReference type="SAM" id="MobiDB-lite"/>
    </source>
</evidence>
<evidence type="ECO:0000259" key="11">
    <source>
        <dbReference type="Pfam" id="PF25467"/>
    </source>
</evidence>
<dbReference type="EC" id="2.5.1.46" evidence="5"/>
<dbReference type="GO" id="GO:0005737">
    <property type="term" value="C:cytoplasm"/>
    <property type="evidence" value="ECO:0007669"/>
    <property type="project" value="TreeGrafter"/>
</dbReference>
<evidence type="ECO:0000259" key="10">
    <source>
        <dbReference type="Pfam" id="PF16575"/>
    </source>
</evidence>
<dbReference type="InterPro" id="IPR032319">
    <property type="entry name" value="CLP1_P"/>
</dbReference>
<dbReference type="FunFam" id="3.40.910.10:FF:000001">
    <property type="entry name" value="Probable deoxyhypusine synthase"/>
    <property type="match status" value="1"/>
</dbReference>
<comment type="pathway">
    <text evidence="3">Protein modification; eIF5A hypusination.</text>
</comment>
<comment type="similarity">
    <text evidence="4">Belongs to the deoxyhypusine synthase family.</text>
</comment>
<dbReference type="Pfam" id="PF01916">
    <property type="entry name" value="DS"/>
    <property type="match status" value="1"/>
</dbReference>
<organism evidence="12 13">
    <name type="scientific">Trichuris muris</name>
    <name type="common">Mouse whipworm</name>
    <dbReference type="NCBI Taxonomy" id="70415"/>
    <lineage>
        <taxon>Eukaryota</taxon>
        <taxon>Metazoa</taxon>
        <taxon>Ecdysozoa</taxon>
        <taxon>Nematoda</taxon>
        <taxon>Enoplea</taxon>
        <taxon>Dorylaimia</taxon>
        <taxon>Trichinellida</taxon>
        <taxon>Trichuridae</taxon>
        <taxon>Trichuris</taxon>
    </lineage>
</organism>
<dbReference type="Proteomes" id="UP000046395">
    <property type="component" value="Unassembled WGS sequence"/>
</dbReference>
<comment type="catalytic activity">
    <reaction evidence="1">
        <text>[eIF5A protein]-L-lysine + spermidine = [eIF5A protein]-deoxyhypusine + propane-1,3-diamine</text>
        <dbReference type="Rhea" id="RHEA:33299"/>
        <dbReference type="Rhea" id="RHEA-COMP:10143"/>
        <dbReference type="Rhea" id="RHEA-COMP:10144"/>
        <dbReference type="ChEBI" id="CHEBI:29969"/>
        <dbReference type="ChEBI" id="CHEBI:57484"/>
        <dbReference type="ChEBI" id="CHEBI:57834"/>
        <dbReference type="ChEBI" id="CHEBI:82657"/>
        <dbReference type="EC" id="2.5.1.46"/>
    </reaction>
</comment>
<dbReference type="SUPFAM" id="SSF52467">
    <property type="entry name" value="DHS-like NAD/FAD-binding domain"/>
    <property type="match status" value="1"/>
</dbReference>
<dbReference type="GO" id="GO:0034038">
    <property type="term" value="F:deoxyhypusine synthase activity"/>
    <property type="evidence" value="ECO:0007669"/>
    <property type="project" value="UniProtKB-EC"/>
</dbReference>
<keyword evidence="6" id="KW-0808">Transferase</keyword>
<evidence type="ECO:0000256" key="4">
    <source>
        <dbReference type="ARBA" id="ARBA00009892"/>
    </source>
</evidence>
<dbReference type="NCBIfam" id="TIGR00321">
    <property type="entry name" value="dhys"/>
    <property type="match status" value="1"/>
</dbReference>
<dbReference type="STRING" id="70415.A0A5S6PYX0"/>
<evidence type="ECO:0000256" key="7">
    <source>
        <dbReference type="ARBA" id="ARBA00023027"/>
    </source>
</evidence>
<dbReference type="InterPro" id="IPR002773">
    <property type="entry name" value="Deoxyhypusine_synthase"/>
</dbReference>
<dbReference type="InterPro" id="IPR057570">
    <property type="entry name" value="NOL9_C"/>
</dbReference>
<evidence type="ECO:0000256" key="8">
    <source>
        <dbReference type="ARBA" id="ARBA00023256"/>
    </source>
</evidence>
<dbReference type="InterPro" id="IPR027417">
    <property type="entry name" value="P-loop_NTPase"/>
</dbReference>
<sequence length="1052" mass="116712">MPNPLSDAESAVFRSSIQMPDSATVVRGYNFNSGGELCVSDFFKSFFTTGFQATHLSRAVDEVNRMIMARSQLPEQPMETSEFEFPFFRRKRNGCTIFLGYTSNMISSGVRESIRFLVEHELIDCLVTSAGGIEEDLIKCLAPTYLGDFRLDGAHLRKQGLNRIGNLLVPNRNYCLFENWLLPLLDEALKEQNETNFSWTPHKLIHRLGEKIGNEESVLYWAARNAIPVFCPGLTDGSLGDMLYFHSYRNPGLKLDIIEDVGLLNNMAVHSLKTGMIVLGGGLIKHHVYNANLMRNGADFSVLISTAQEFDGSDAGADPDEAVSWGKISIHSNPVKVNCDATIAFPLLVSQTFYPAWLKARAACSQALEMEGNKSSCPNEALTNGRLDNSKNNSAASEPLNSVVKGVGALSAKDRRSKALKYASIEKRKAKSRKTALKKRAAVRKCRQQAGACELTKDVEPNCPPAEQSVARGTLAKAFRTNMLGVRLLIIPFQKNVAFVGSLQFHVLLGECTIFGYKAMASVEEKWIQACSFHSGSSLMYFEANSVLIPPCDVEAAFAQFDVGNAYQDTTSACDVGAVLLVRPMVARELPFERSEVIEMFYGFEEALNKDTSIVSGAAFLNVECEGLLFSPSQDAKSISSEIVEQCIALGSHKLHLALACGAAGVGKSTFLRFVINGLLSVGIQPFLMDLDTGQSEFCRPGCLAIKKIESPLIGPAFGRTKSDPELCYYFGEVSPAERPHVYLQLVSELFQQFTNKVHTGVMLINTNGFVVGVGADILIQIVKMLKPDHVVLLSNQVERRDDDNPSELRELLEPFVRVKLLFTNHCRLGSKGTINNVRLRDIQVASYMFRDCCCLKQFYSKKPFVVLWSKLYVAALCKKLHPKFLMYALNGCLVALCEVAVSSEPADPPSHYFDDHSWPMIPPSNCFPSFIGFGVVRGIDMRRKCFYLISPLSLLEIQRANCILMGDVQIPRDIYLAQIGFLDPSSIAEPEVKPCAGSATPLEDLSHQVWKMSTFRSRNFRITETTRIQRKERRLRARQSMQEEPGVVVDN</sequence>
<keyword evidence="12" id="KW-1185">Reference proteome</keyword>
<dbReference type="PANTHER" id="PTHR11703">
    <property type="entry name" value="DEOXYHYPUSINE SYNTHASE"/>
    <property type="match status" value="1"/>
</dbReference>
<keyword evidence="8" id="KW-0386">Hypusine biosynthesis</keyword>
<evidence type="ECO:0000256" key="6">
    <source>
        <dbReference type="ARBA" id="ARBA00022679"/>
    </source>
</evidence>
<evidence type="ECO:0000313" key="13">
    <source>
        <dbReference type="WBParaSite" id="TMUE_0000000166.1"/>
    </source>
</evidence>
<reference evidence="13" key="1">
    <citation type="submission" date="2019-12" db="UniProtKB">
        <authorList>
            <consortium name="WormBaseParasite"/>
        </authorList>
    </citation>
    <scope>IDENTIFICATION</scope>
</reference>
<dbReference type="Gene3D" id="3.40.910.10">
    <property type="entry name" value="Deoxyhypusine synthase"/>
    <property type="match status" value="1"/>
</dbReference>
<dbReference type="Pfam" id="PF16575">
    <property type="entry name" value="CLP1_P"/>
    <property type="match status" value="1"/>
</dbReference>
<name>A0A5S6PYX0_TRIMR</name>
<evidence type="ECO:0000256" key="3">
    <source>
        <dbReference type="ARBA" id="ARBA00005041"/>
    </source>
</evidence>
<dbReference type="Gene3D" id="3.40.50.300">
    <property type="entry name" value="P-loop containing nucleotide triphosphate hydrolases"/>
    <property type="match status" value="1"/>
</dbReference>
<evidence type="ECO:0000256" key="5">
    <source>
        <dbReference type="ARBA" id="ARBA00012683"/>
    </source>
</evidence>
<accession>A0A5S6PYX0</accession>
<dbReference type="Pfam" id="PF25467">
    <property type="entry name" value="NOL9_C"/>
    <property type="match status" value="1"/>
</dbReference>
<evidence type="ECO:0000256" key="2">
    <source>
        <dbReference type="ARBA" id="ARBA00001911"/>
    </source>
</evidence>
<feature type="domain" description="NOL9 C-terminal" evidence="11">
    <location>
        <begin position="862"/>
        <end position="972"/>
    </location>
</feature>
<feature type="region of interest" description="Disordered" evidence="9">
    <location>
        <begin position="373"/>
        <end position="398"/>
    </location>
</feature>
<protein>
    <recommendedName>
        <fullName evidence="5">deoxyhypusine synthase</fullName>
        <ecNumber evidence="5">2.5.1.46</ecNumber>
    </recommendedName>
</protein>
<feature type="domain" description="Clp1 P-loop" evidence="10">
    <location>
        <begin position="662"/>
        <end position="808"/>
    </location>
</feature>
<evidence type="ECO:0000313" key="12">
    <source>
        <dbReference type="Proteomes" id="UP000046395"/>
    </source>
</evidence>
<dbReference type="WBParaSite" id="TMUE_0000000166.1">
    <property type="protein sequence ID" value="TMUE_0000000166.1"/>
    <property type="gene ID" value="WBGene00296111"/>
</dbReference>
<evidence type="ECO:0000256" key="1">
    <source>
        <dbReference type="ARBA" id="ARBA00000952"/>
    </source>
</evidence>
<dbReference type="InterPro" id="IPR029035">
    <property type="entry name" value="DHS-like_NAD/FAD-binding_dom"/>
</dbReference>
<dbReference type="AlphaFoldDB" id="A0A5S6PYX0"/>
<dbReference type="InterPro" id="IPR036982">
    <property type="entry name" value="Deoxyhypusine_synthase_sf"/>
</dbReference>
<dbReference type="PANTHER" id="PTHR11703:SF0">
    <property type="entry name" value="DEOXYHYPUSINE SYNTHASE"/>
    <property type="match status" value="1"/>
</dbReference>